<organism evidence="5 6">
    <name type="scientific">Solemya velum gill symbiont</name>
    <dbReference type="NCBI Taxonomy" id="2340"/>
    <lineage>
        <taxon>Bacteria</taxon>
        <taxon>Pseudomonadati</taxon>
        <taxon>Pseudomonadota</taxon>
        <taxon>Gammaproteobacteria</taxon>
        <taxon>sulfur-oxidizing symbionts</taxon>
    </lineage>
</organism>
<dbReference type="RefSeq" id="WP_078459093.1">
    <property type="nucleotide sequence ID" value="NZ_MPNX01000016.1"/>
</dbReference>
<feature type="transmembrane region" description="Helical" evidence="3">
    <location>
        <begin position="591"/>
        <end position="612"/>
    </location>
</feature>
<reference evidence="5 6" key="1">
    <citation type="submission" date="2016-11" db="EMBL/GenBank/DDBJ databases">
        <title>Mixed transmission modes and dynamic genome evolution in an obligate animal-bacterial symbiosis.</title>
        <authorList>
            <person name="Russell S.L."/>
            <person name="Corbett-Detig R.B."/>
            <person name="Cavanaugh C.M."/>
        </authorList>
    </citation>
    <scope>NUCLEOTIDE SEQUENCE [LARGE SCALE GENOMIC DNA]</scope>
    <source>
        <strain evidence="5">MA-KB16</strain>
    </source>
</reference>
<proteinExistence type="predicted"/>
<evidence type="ECO:0000313" key="6">
    <source>
        <dbReference type="Proteomes" id="UP000190962"/>
    </source>
</evidence>
<dbReference type="PANTHER" id="PTHR37813:SF1">
    <property type="entry name" value="FELS-2 PROPHAGE PROTEIN"/>
    <property type="match status" value="1"/>
</dbReference>
<dbReference type="Pfam" id="PF10145">
    <property type="entry name" value="PhageMin_Tail"/>
    <property type="match status" value="1"/>
</dbReference>
<sequence length="771" mass="80594">MANSSFKLALQIGASIGQSFRTSVRGSQAQLNQLGTSINRLKNQQSGIRKVELGEANVGKARVAYEAASRELSRLRREVASTEQPSKQLTQSFEAAKQKTQRLSAELAKQRDRLQRSRRELQQAGVSTRELSRENTRLGASLERLSQKYRRLNQAMQAQEANKTRRADLRGQLFDVVALGASVAAPVSIAVNFEQSIARLGAITRSSDESLKSLEQTARSLGETTQFSASEAASAMTFLGMAGFNTNQIVAATPGMLNLAQAAGSELADTADIASNILSGFSLQAQDMNRVGDVLAATFTTSNTTLQMLGDTLKYAAPVASSAGASIEEVAAMAGLLGNVGIQGSMAGTALRAAFLRLSAPPKKAADALANLGVEVKDLDGNLRSVPELLQELAQATEGLGSAERAEAIKQIFGEEASAGMTELLKQAGTGALDSYIQQLQKAQGTADAMAQKMSATTSGSLKRLGSALESVAISVGSLLLPTIAAGAELFAGMASWVSGAAQEYPMLTKVIVGATVGLVAIKVSAIAGAYAFTFLKGGVLSLMTAYRTLSAGLALAQLGMARMNVLSALSAVRMGVVTAAQWALNTAMTANPIGLIVAGIAALAGAAYLLFQHWEPIGEFFSGLWDGVKEITSGAVGWLLGKLDLLAKPFQLLGTAWDAVAGWFDDDESQSPNSSSGRRKRTVATAAVGSVLAAQPVMALPDGSNELAPRIEAVSPANYQQNSVAIDAPITIHAAPGMDERAIAGEVQRALEQREARAASERRGALFDGG</sequence>
<protein>
    <submittedName>
        <fullName evidence="5">Phage tail tape measure protein</fullName>
    </submittedName>
</protein>
<name>A0A1T2CHS5_SOVGS</name>
<evidence type="ECO:0000256" key="3">
    <source>
        <dbReference type="SAM" id="Phobius"/>
    </source>
</evidence>
<evidence type="ECO:0000256" key="1">
    <source>
        <dbReference type="ARBA" id="ARBA00022612"/>
    </source>
</evidence>
<evidence type="ECO:0000313" key="5">
    <source>
        <dbReference type="EMBL" id="OOY34369.1"/>
    </source>
</evidence>
<dbReference type="InterPro" id="IPR010090">
    <property type="entry name" value="Phage_tape_meas"/>
</dbReference>
<feature type="compositionally biased region" description="Basic and acidic residues" evidence="2">
    <location>
        <begin position="110"/>
        <end position="121"/>
    </location>
</feature>
<dbReference type="Proteomes" id="UP000190962">
    <property type="component" value="Unassembled WGS sequence"/>
</dbReference>
<feature type="transmembrane region" description="Helical" evidence="3">
    <location>
        <begin position="479"/>
        <end position="499"/>
    </location>
</feature>
<comment type="caution">
    <text evidence="5">The sequence shown here is derived from an EMBL/GenBank/DDBJ whole genome shotgun (WGS) entry which is preliminary data.</text>
</comment>
<dbReference type="PANTHER" id="PTHR37813">
    <property type="entry name" value="FELS-2 PROPHAGE PROTEIN"/>
    <property type="match status" value="1"/>
</dbReference>
<dbReference type="EMBL" id="MPNX01000016">
    <property type="protein sequence ID" value="OOY34369.1"/>
    <property type="molecule type" value="Genomic_DNA"/>
</dbReference>
<dbReference type="NCBIfam" id="TIGR01760">
    <property type="entry name" value="tape_meas_TP901"/>
    <property type="match status" value="1"/>
</dbReference>
<dbReference type="AlphaFoldDB" id="A0A1T2CHS5"/>
<feature type="region of interest" description="Disordered" evidence="2">
    <location>
        <begin position="110"/>
        <end position="135"/>
    </location>
</feature>
<evidence type="ECO:0000259" key="4">
    <source>
        <dbReference type="Pfam" id="PF10145"/>
    </source>
</evidence>
<evidence type="ECO:0000256" key="2">
    <source>
        <dbReference type="SAM" id="MobiDB-lite"/>
    </source>
</evidence>
<keyword evidence="1" id="KW-1188">Viral release from host cell</keyword>
<keyword evidence="3" id="KW-0472">Membrane</keyword>
<keyword evidence="3" id="KW-0812">Transmembrane</keyword>
<feature type="domain" description="Phage tail tape measure protein" evidence="4">
    <location>
        <begin position="216"/>
        <end position="414"/>
    </location>
</feature>
<keyword evidence="3" id="KW-1133">Transmembrane helix</keyword>
<feature type="transmembrane region" description="Helical" evidence="3">
    <location>
        <begin position="511"/>
        <end position="533"/>
    </location>
</feature>
<accession>A0A1T2CHS5</accession>
<gene>
    <name evidence="5" type="ORF">BOV88_10130</name>
</gene>